<dbReference type="Pfam" id="PF14309">
    <property type="entry name" value="DUF4378"/>
    <property type="match status" value="1"/>
</dbReference>
<evidence type="ECO:0000256" key="1">
    <source>
        <dbReference type="SAM" id="MobiDB-lite"/>
    </source>
</evidence>
<feature type="region of interest" description="Disordered" evidence="1">
    <location>
        <begin position="492"/>
        <end position="514"/>
    </location>
</feature>
<dbReference type="InterPro" id="IPR025486">
    <property type="entry name" value="DUF4378"/>
</dbReference>
<dbReference type="InterPro" id="IPR032795">
    <property type="entry name" value="DUF3741-assoc"/>
</dbReference>
<feature type="region of interest" description="Disordered" evidence="1">
    <location>
        <begin position="553"/>
        <end position="576"/>
    </location>
</feature>
<feature type="compositionally biased region" description="Low complexity" evidence="1">
    <location>
        <begin position="426"/>
        <end position="451"/>
    </location>
</feature>
<evidence type="ECO:0000313" key="4">
    <source>
        <dbReference type="EMBL" id="KAE9610018.1"/>
    </source>
</evidence>
<feature type="region of interest" description="Disordered" evidence="1">
    <location>
        <begin position="227"/>
        <end position="330"/>
    </location>
</feature>
<name>A0A6A4Q7Z2_LUPAL</name>
<dbReference type="AlphaFoldDB" id="A0A6A4Q7Z2"/>
<evidence type="ECO:0000259" key="3">
    <source>
        <dbReference type="Pfam" id="PF14383"/>
    </source>
</evidence>
<sequence>MGAEKVWTKSEGGVFRLFDWTSKSRKKLFASKSDFPESSKQRRKVDDNLTMKHSYLMMEDEDEIGARASIRGSSDHSYASSVTDDEVCGTRAPSVVARLMGLDSVPFSSVPDPHSTPYFDSRSLREAQYCRTNLNCQHDHEIPYSRRLLEKDKGSSRDSMGPKIRKNFSRPIEKFQTEVMPPKSAKSIPVTHHKLLSPIKSPGFVSTNNAAYIMEAAARIIESGPQVTTKVKSPSVASSTVSSRARDLKEKVEGSLNGPSVETSSLTSRVGDHREKQEISHRTCRLTEMSQRLVESNPAKYSKGQSLNKRRERSIRSLSEAEEDSSLEDKGKSISLAIQAKMNVQRREGLCMSGGKSLVDRKENFDIKTKLPQKENIQKNMHKKSCGRNASGVLKQNNQKQNCTIDKDKLPSKPLVTGSNNRKVQSVDSSYGHGKSSSSKPIAKSKGGPKISAIQVKDGEKETLYTRTNNFSIEREMDVVSFTFTTPLTRKTSGFEKSGQTGLKSNGSLDQHSKRVLLDTGSTRSPVGYNEVSDGDALGILLEQKLRELTYGYETSSDDSSKVRPPSSTASKSNGPVPTINSVILIRQLQQKKDQNMLFADKVCSNHESDISFTGLLELQSKHRLWVDEMKECKSNLEAKSFNCRQPSPISVLEPSFSTESCESLFRTDAATGSEGTISCLSSQPREVLDFNLSRKFHIAEADAELSDSACSSLTSTMVKKHTCAFSVSKSEGSSTWELDYVNDILCHVELMYMDFALGRARDIINPHLFNLLESRKERFGSDSSKFRSRRKVIFDCVSECLDLRCRRYVGGGCKMWTKGIAMVRRNEWLSGEVYKEISSWKGVEDSMVDDLVDRDMSSQHGRWVDFEVDTFALGAEVVDQILNSLVDDVASEILQLQQVKDCDVMTERL</sequence>
<dbReference type="Proteomes" id="UP000447434">
    <property type="component" value="Chromosome 7"/>
</dbReference>
<evidence type="ECO:0000313" key="5">
    <source>
        <dbReference type="Proteomes" id="UP000447434"/>
    </source>
</evidence>
<feature type="compositionally biased region" description="Basic and acidic residues" evidence="1">
    <location>
        <begin position="244"/>
        <end position="253"/>
    </location>
</feature>
<organism evidence="4 5">
    <name type="scientific">Lupinus albus</name>
    <name type="common">White lupine</name>
    <name type="synonym">Lupinus termis</name>
    <dbReference type="NCBI Taxonomy" id="3870"/>
    <lineage>
        <taxon>Eukaryota</taxon>
        <taxon>Viridiplantae</taxon>
        <taxon>Streptophyta</taxon>
        <taxon>Embryophyta</taxon>
        <taxon>Tracheophyta</taxon>
        <taxon>Spermatophyta</taxon>
        <taxon>Magnoliopsida</taxon>
        <taxon>eudicotyledons</taxon>
        <taxon>Gunneridae</taxon>
        <taxon>Pentapetalae</taxon>
        <taxon>rosids</taxon>
        <taxon>fabids</taxon>
        <taxon>Fabales</taxon>
        <taxon>Fabaceae</taxon>
        <taxon>Papilionoideae</taxon>
        <taxon>50 kb inversion clade</taxon>
        <taxon>genistoids sensu lato</taxon>
        <taxon>core genistoids</taxon>
        <taxon>Genisteae</taxon>
        <taxon>Lupinus</taxon>
    </lineage>
</organism>
<feature type="domain" description="DUF4378" evidence="2">
    <location>
        <begin position="738"/>
        <end position="889"/>
    </location>
</feature>
<accession>A0A6A4Q7Z2</accession>
<feature type="region of interest" description="Disordered" evidence="1">
    <location>
        <begin position="371"/>
        <end position="451"/>
    </location>
</feature>
<dbReference type="PANTHER" id="PTHR21726">
    <property type="entry name" value="PHOSPHATIDYLINOSITOL N-ACETYLGLUCOSAMINYLTRANSFERASE SUBUNIT P DOWN SYNDROME CRITICAL REGION PROTEIN 5 -RELATED"/>
    <property type="match status" value="1"/>
</dbReference>
<dbReference type="EMBL" id="WOCE01000007">
    <property type="protein sequence ID" value="KAE9610018.1"/>
    <property type="molecule type" value="Genomic_DNA"/>
</dbReference>
<feature type="compositionally biased region" description="Low complexity" evidence="1">
    <location>
        <begin position="227"/>
        <end position="243"/>
    </location>
</feature>
<feature type="compositionally biased region" description="Basic and acidic residues" evidence="1">
    <location>
        <begin position="270"/>
        <end position="281"/>
    </location>
</feature>
<comment type="caution">
    <text evidence="4">The sequence shown here is derived from an EMBL/GenBank/DDBJ whole genome shotgun (WGS) entry which is preliminary data.</text>
</comment>
<feature type="domain" description="DUF3741" evidence="3">
    <location>
        <begin position="80"/>
        <end position="110"/>
    </location>
</feature>
<dbReference type="OrthoDB" id="765769at2759"/>
<evidence type="ECO:0008006" key="6">
    <source>
        <dbReference type="Google" id="ProtNLM"/>
    </source>
</evidence>
<keyword evidence="5" id="KW-1185">Reference proteome</keyword>
<feature type="compositionally biased region" description="Polar residues" evidence="1">
    <location>
        <begin position="566"/>
        <end position="576"/>
    </location>
</feature>
<dbReference type="PANTHER" id="PTHR21726:SF29">
    <property type="entry name" value="EXPRESSED PROTEIN"/>
    <property type="match status" value="1"/>
</dbReference>
<feature type="compositionally biased region" description="Polar residues" evidence="1">
    <location>
        <begin position="498"/>
        <end position="510"/>
    </location>
</feature>
<proteinExistence type="predicted"/>
<protein>
    <recommendedName>
        <fullName evidence="6">DUF4378 domain-containing protein</fullName>
    </recommendedName>
</protein>
<evidence type="ECO:0000259" key="2">
    <source>
        <dbReference type="Pfam" id="PF14309"/>
    </source>
</evidence>
<feature type="compositionally biased region" description="Polar residues" evidence="1">
    <location>
        <begin position="257"/>
        <end position="268"/>
    </location>
</feature>
<dbReference type="Pfam" id="PF14383">
    <property type="entry name" value="VARLMGL"/>
    <property type="match status" value="1"/>
</dbReference>
<gene>
    <name evidence="4" type="ORF">Lalb_Chr07g0182181</name>
</gene>
<feature type="compositionally biased region" description="Polar residues" evidence="1">
    <location>
        <begin position="394"/>
        <end position="404"/>
    </location>
</feature>
<reference evidence="5" key="1">
    <citation type="journal article" date="2020" name="Nat. Commun.">
        <title>Genome sequence of the cluster root forming white lupin.</title>
        <authorList>
            <person name="Hufnagel B."/>
            <person name="Marques A."/>
            <person name="Soriano A."/>
            <person name="Marques L."/>
            <person name="Divol F."/>
            <person name="Doumas P."/>
            <person name="Sallet E."/>
            <person name="Mancinotti D."/>
            <person name="Carrere S."/>
            <person name="Marande W."/>
            <person name="Arribat S."/>
            <person name="Keller J."/>
            <person name="Huneau C."/>
            <person name="Blein T."/>
            <person name="Aime D."/>
            <person name="Laguerre M."/>
            <person name="Taylor J."/>
            <person name="Schubert V."/>
            <person name="Nelson M."/>
            <person name="Geu-Flores F."/>
            <person name="Crespi M."/>
            <person name="Gallardo-Guerrero K."/>
            <person name="Delaux P.-M."/>
            <person name="Salse J."/>
            <person name="Berges H."/>
            <person name="Guyot R."/>
            <person name="Gouzy J."/>
            <person name="Peret B."/>
        </authorList>
    </citation>
    <scope>NUCLEOTIDE SEQUENCE [LARGE SCALE GENOMIC DNA]</scope>
    <source>
        <strain evidence="5">cv. Amiga</strain>
    </source>
</reference>